<dbReference type="AlphaFoldDB" id="D5C0T6"/>
<accession>D5C0T6</accession>
<protein>
    <submittedName>
        <fullName evidence="1">Uncharacterized protein</fullName>
    </submittedName>
</protein>
<keyword evidence="2" id="KW-1185">Reference proteome</keyword>
<dbReference type="STRING" id="472759.Nhal_3376"/>
<evidence type="ECO:0000313" key="1">
    <source>
        <dbReference type="EMBL" id="ADE16409.1"/>
    </source>
</evidence>
<evidence type="ECO:0000313" key="2">
    <source>
        <dbReference type="Proteomes" id="UP000001844"/>
    </source>
</evidence>
<dbReference type="HOGENOM" id="CLU_040645_1_0_6"/>
<reference evidence="2" key="1">
    <citation type="submission" date="2010-04" db="EMBL/GenBank/DDBJ databases">
        <title>Complete genome sequence of Nitrosococcus halophilus Nc4, a salt-adapted, aerobic obligate ammonia-oxidizing sulfur purple bacterium.</title>
        <authorList>
            <consortium name="US DOE Joint Genome Institute"/>
            <person name="Campbell M.A."/>
            <person name="Malfatti S.A."/>
            <person name="Chain P.S.G."/>
            <person name="Heidelberg J.F."/>
            <person name="Ward B.B."/>
            <person name="Klotz M.G."/>
        </authorList>
    </citation>
    <scope>NUCLEOTIDE SEQUENCE [LARGE SCALE GENOMIC DNA]</scope>
    <source>
        <strain evidence="2">Nc4</strain>
    </source>
</reference>
<gene>
    <name evidence="1" type="ordered locus">Nhal_3376</name>
</gene>
<dbReference type="RefSeq" id="WP_013034258.1">
    <property type="nucleotide sequence ID" value="NC_013960.1"/>
</dbReference>
<dbReference type="EMBL" id="CP001798">
    <property type="protein sequence ID" value="ADE16409.1"/>
    <property type="molecule type" value="Genomic_DNA"/>
</dbReference>
<dbReference type="Pfam" id="PF13289">
    <property type="entry name" value="SIR2_2"/>
    <property type="match status" value="1"/>
</dbReference>
<name>D5C0T6_NITHN</name>
<sequence>MAASDYEEVDAPAFSFFKGADDVAASKNGKMFNWEQAAATVRESLSDALCARNVSFLLGSGCSSLLDDESQLGIPTMKPMAEEFINRIGDEDNEFFVTENERDTLLDNLGLDITENNYTSNLEHLMEVLYSFKFALKCSKNNNLTELCETVEAVISKITRYVLRSCTKGAFTRGDETVCNLYQAFYRKLVYRDRALPRPWVFTTNYDLFNETAMDRLGIPYCNGFSGTVERRFNPATFRCSLAEQLDVSSRKWTAVDSFVYLCKLHGSVNWIEEAKGLFPIREIQKADEGAGRVMIYPTPAKQNASFGSPYSDLFREFQSRIVRDQSVLFVLGYSFSDEHINNIIFQALTIPTFRMVAFVPTDLEGVVTQLKDLGDPRIWLIGGDGPSSGRYAHFFDTFIEEFMPEPPGDRVDTAVDKVLQTLMMRRLETDGKGEGNGL</sequence>
<dbReference type="KEGG" id="nhl:Nhal_3376"/>
<organism evidence="1 2">
    <name type="scientific">Nitrosococcus halophilus (strain Nc4)</name>
    <dbReference type="NCBI Taxonomy" id="472759"/>
    <lineage>
        <taxon>Bacteria</taxon>
        <taxon>Pseudomonadati</taxon>
        <taxon>Pseudomonadota</taxon>
        <taxon>Gammaproteobacteria</taxon>
        <taxon>Chromatiales</taxon>
        <taxon>Chromatiaceae</taxon>
        <taxon>Nitrosococcus</taxon>
    </lineage>
</organism>
<dbReference type="Proteomes" id="UP000001844">
    <property type="component" value="Chromosome"/>
</dbReference>
<dbReference type="eggNOG" id="ENOG502Z924">
    <property type="taxonomic scope" value="Bacteria"/>
</dbReference>
<proteinExistence type="predicted"/>